<dbReference type="Gene3D" id="2.40.70.10">
    <property type="entry name" value="Acid Proteases"/>
    <property type="match status" value="1"/>
</dbReference>
<evidence type="ECO:0008006" key="5">
    <source>
        <dbReference type="Google" id="ProtNLM"/>
    </source>
</evidence>
<name>A0AAV9I377_9PEZI</name>
<evidence type="ECO:0000256" key="1">
    <source>
        <dbReference type="SAM" id="Phobius"/>
    </source>
</evidence>
<keyword evidence="4" id="KW-1185">Reference proteome</keyword>
<sequence>ISLFAFCALQINAAPTSCQSSSGATLQFHLGECIIRSSTQSDVYSWGFNLNIADAGELCLVPSTVTNATFFTADGICSSPDQLQANGVAMTEDTCRSRRGSLLPTQNLKAAPAKDLRSNPGWTALGNPMDRAVEVSLKLLRRTVKTTAGLIYQGQQSTASHFGLASDSTILRTLKDVGIIGARSFGLNVGSQSFLLPRSGSLVLGGWDTSSVTSSSFLEFPINPDGKLQDRYCPLQVQITDLTLQVKKINETTWTNSNTIAGPGNPLTACVEPYDNLFRLPGTMIAPVKDFINRTGFVSTGRSTFLKATDYADSLVNLEPGLVYHSDAGQFNTTLRFTLKPKGSKDSLTIEIPQYEFQRPLKGLDQDGAVKVDTNYTELQIYGEPAAGDAAVLGKVFLSQVYLFVDYEAGKFYMAPQNTEATSPLPLSSACPAKLSSVEKGLFALVAVVGFSLLAVVVKILHDKIRERN</sequence>
<keyword evidence="2" id="KW-0732">Signal</keyword>
<proteinExistence type="predicted"/>
<accession>A0AAV9I377</accession>
<protein>
    <recommendedName>
        <fullName evidence="5">Peptidase A1 domain-containing protein</fullName>
    </recommendedName>
</protein>
<feature type="chain" id="PRO_5043720751" description="Peptidase A1 domain-containing protein" evidence="2">
    <location>
        <begin position="19"/>
        <end position="469"/>
    </location>
</feature>
<dbReference type="SUPFAM" id="SSF50630">
    <property type="entry name" value="Acid proteases"/>
    <property type="match status" value="1"/>
</dbReference>
<feature type="non-terminal residue" evidence="3">
    <location>
        <position position="469"/>
    </location>
</feature>
<feature type="non-terminal residue" evidence="3">
    <location>
        <position position="1"/>
    </location>
</feature>
<organism evidence="3 4">
    <name type="scientific">Cladorrhinum samala</name>
    <dbReference type="NCBI Taxonomy" id="585594"/>
    <lineage>
        <taxon>Eukaryota</taxon>
        <taxon>Fungi</taxon>
        <taxon>Dikarya</taxon>
        <taxon>Ascomycota</taxon>
        <taxon>Pezizomycotina</taxon>
        <taxon>Sordariomycetes</taxon>
        <taxon>Sordariomycetidae</taxon>
        <taxon>Sordariales</taxon>
        <taxon>Podosporaceae</taxon>
        <taxon>Cladorrhinum</taxon>
    </lineage>
</organism>
<keyword evidence="1" id="KW-1133">Transmembrane helix</keyword>
<gene>
    <name evidence="3" type="ORF">QBC42DRAFT_148539</name>
</gene>
<evidence type="ECO:0000313" key="3">
    <source>
        <dbReference type="EMBL" id="KAK4466087.1"/>
    </source>
</evidence>
<dbReference type="Proteomes" id="UP001321749">
    <property type="component" value="Unassembled WGS sequence"/>
</dbReference>
<evidence type="ECO:0000256" key="2">
    <source>
        <dbReference type="SAM" id="SignalP"/>
    </source>
</evidence>
<evidence type="ECO:0000313" key="4">
    <source>
        <dbReference type="Proteomes" id="UP001321749"/>
    </source>
</evidence>
<feature type="signal peptide" evidence="2">
    <location>
        <begin position="1"/>
        <end position="18"/>
    </location>
</feature>
<feature type="transmembrane region" description="Helical" evidence="1">
    <location>
        <begin position="441"/>
        <end position="461"/>
    </location>
</feature>
<dbReference type="InterPro" id="IPR021109">
    <property type="entry name" value="Peptidase_aspartic_dom_sf"/>
</dbReference>
<reference evidence="3" key="2">
    <citation type="submission" date="2023-06" db="EMBL/GenBank/DDBJ databases">
        <authorList>
            <consortium name="Lawrence Berkeley National Laboratory"/>
            <person name="Mondo S.J."/>
            <person name="Hensen N."/>
            <person name="Bonometti L."/>
            <person name="Westerberg I."/>
            <person name="Brannstrom I.O."/>
            <person name="Guillou S."/>
            <person name="Cros-Aarteil S."/>
            <person name="Calhoun S."/>
            <person name="Haridas S."/>
            <person name="Kuo A."/>
            <person name="Pangilinan J."/>
            <person name="Riley R."/>
            <person name="Labutti K."/>
            <person name="Andreopoulos B."/>
            <person name="Lipzen A."/>
            <person name="Chen C."/>
            <person name="Yanf M."/>
            <person name="Daum C."/>
            <person name="Ng V."/>
            <person name="Clum A."/>
            <person name="Steindorff A."/>
            <person name="Ohm R."/>
            <person name="Martin F."/>
            <person name="Silar P."/>
            <person name="Natvig D."/>
            <person name="Lalanne C."/>
            <person name="Gautier V."/>
            <person name="Ament-Velasquez S.L."/>
            <person name="Kruys A."/>
            <person name="Hutchinson M.I."/>
            <person name="Powell A.J."/>
            <person name="Barry K."/>
            <person name="Miller A.N."/>
            <person name="Grigoriev I.V."/>
            <person name="Debuchy R."/>
            <person name="Gladieux P."/>
            <person name="Thoren M.H."/>
            <person name="Johannesson H."/>
        </authorList>
    </citation>
    <scope>NUCLEOTIDE SEQUENCE</scope>
    <source>
        <strain evidence="3">PSN324</strain>
    </source>
</reference>
<dbReference type="EMBL" id="MU864934">
    <property type="protein sequence ID" value="KAK4466087.1"/>
    <property type="molecule type" value="Genomic_DNA"/>
</dbReference>
<keyword evidence="1" id="KW-0472">Membrane</keyword>
<comment type="caution">
    <text evidence="3">The sequence shown here is derived from an EMBL/GenBank/DDBJ whole genome shotgun (WGS) entry which is preliminary data.</text>
</comment>
<reference evidence="3" key="1">
    <citation type="journal article" date="2023" name="Mol. Phylogenet. Evol.">
        <title>Genome-scale phylogeny and comparative genomics of the fungal order Sordariales.</title>
        <authorList>
            <person name="Hensen N."/>
            <person name="Bonometti L."/>
            <person name="Westerberg I."/>
            <person name="Brannstrom I.O."/>
            <person name="Guillou S."/>
            <person name="Cros-Aarteil S."/>
            <person name="Calhoun S."/>
            <person name="Haridas S."/>
            <person name="Kuo A."/>
            <person name="Mondo S."/>
            <person name="Pangilinan J."/>
            <person name="Riley R."/>
            <person name="LaButti K."/>
            <person name="Andreopoulos B."/>
            <person name="Lipzen A."/>
            <person name="Chen C."/>
            <person name="Yan M."/>
            <person name="Daum C."/>
            <person name="Ng V."/>
            <person name="Clum A."/>
            <person name="Steindorff A."/>
            <person name="Ohm R.A."/>
            <person name="Martin F."/>
            <person name="Silar P."/>
            <person name="Natvig D.O."/>
            <person name="Lalanne C."/>
            <person name="Gautier V."/>
            <person name="Ament-Velasquez S.L."/>
            <person name="Kruys A."/>
            <person name="Hutchinson M.I."/>
            <person name="Powell A.J."/>
            <person name="Barry K."/>
            <person name="Miller A.N."/>
            <person name="Grigoriev I.V."/>
            <person name="Debuchy R."/>
            <person name="Gladieux P."/>
            <person name="Hiltunen Thoren M."/>
            <person name="Johannesson H."/>
        </authorList>
    </citation>
    <scope>NUCLEOTIDE SEQUENCE</scope>
    <source>
        <strain evidence="3">PSN324</strain>
    </source>
</reference>
<keyword evidence="1" id="KW-0812">Transmembrane</keyword>
<dbReference type="AlphaFoldDB" id="A0AAV9I377"/>